<keyword evidence="3" id="KW-0963">Cytoplasm</keyword>
<feature type="domain" description="Vacuolar sorting protein 39/Transforming growth factor beta receptor-associated" evidence="6">
    <location>
        <begin position="335"/>
        <end position="442"/>
    </location>
</feature>
<dbReference type="GO" id="GO:0016020">
    <property type="term" value="C:membrane"/>
    <property type="evidence" value="ECO:0007669"/>
    <property type="project" value="TreeGrafter"/>
</dbReference>
<organism evidence="8 9">
    <name type="scientific">Apophysomyces ossiformis</name>
    <dbReference type="NCBI Taxonomy" id="679940"/>
    <lineage>
        <taxon>Eukaryota</taxon>
        <taxon>Fungi</taxon>
        <taxon>Fungi incertae sedis</taxon>
        <taxon>Mucoromycota</taxon>
        <taxon>Mucoromycotina</taxon>
        <taxon>Mucoromycetes</taxon>
        <taxon>Mucorales</taxon>
        <taxon>Mucorineae</taxon>
        <taxon>Mucoraceae</taxon>
        <taxon>Apophysomyces</taxon>
    </lineage>
</organism>
<accession>A0A8H7BRG0</accession>
<reference evidence="8" key="1">
    <citation type="submission" date="2020-01" db="EMBL/GenBank/DDBJ databases">
        <title>Genome Sequencing of Three Apophysomyces-Like Fungal Strains Confirms a Novel Fungal Genus in the Mucoromycota with divergent Burkholderia-like Endosymbiotic Bacteria.</title>
        <authorList>
            <person name="Stajich J.E."/>
            <person name="Macias A.M."/>
            <person name="Carter-House D."/>
            <person name="Lovett B."/>
            <person name="Kasson L.R."/>
            <person name="Berry K."/>
            <person name="Grigoriev I."/>
            <person name="Chang Y."/>
            <person name="Spatafora J."/>
            <person name="Kasson M.T."/>
        </authorList>
    </citation>
    <scope>NUCLEOTIDE SEQUENCE</scope>
    <source>
        <strain evidence="8">NRRL A-21654</strain>
    </source>
</reference>
<evidence type="ECO:0000313" key="9">
    <source>
        <dbReference type="Proteomes" id="UP000605846"/>
    </source>
</evidence>
<dbReference type="InterPro" id="IPR001180">
    <property type="entry name" value="CNH_dom"/>
</dbReference>
<dbReference type="GO" id="GO:0015031">
    <property type="term" value="P:protein transport"/>
    <property type="evidence" value="ECO:0007669"/>
    <property type="project" value="UniProtKB-KW"/>
</dbReference>
<keyword evidence="9" id="KW-1185">Reference proteome</keyword>
<sequence>MQEVLLSDGAVMLTRYGDNICIADHRQYSVFANANGDPIRGTIQWPSLPKALCVEFPYLAALLRNNTIEVHNIVNQEQLQVITLDAEFEAQGMAFGHGIKVWMEGLSRRLRRCVWSEVEVTDEEIQEMLRREASRYSSVSARILIYGKDSVTAQVVTPLIVQTDNLLDSGHVEEATEMAYRAQATISPDYNANTKRLQSELYYIYQKAGLLLLKETLFEDAFPLLGKGEMDPRLVIHLFGDLKQPKWLQEYPPVLLFEGIQRLFRQLGYIEDIVASSTERTYGSQPEDAQKLSPVMELRRALLNNARAALQNYLLEERKKYSDKRGKGNSICKAIDTSLLKLYITHKEDDLIYQFLKEPNDCCPEECAHALFQYKKYYALSIFYGSKNMYEKVLKTWTGIYSGELEDPEFKDGLKHIKELLLRDISDHELPLATIMQYAWWLTDQTPSDGVDIFVRSPRRTDMDSDEILEKLQAYGDEPVLTYLEYLVLERKSERVEYHTRLACGYAHNVRRELDNGQLEQMEELVERYKLSLKAAETEDWTQVKNTFVEFLGSQPPTSVVKHRLSLIRMLSRSQLYSAEEVFEVLPKAGPLNVELVILYGRMGMHEQALHILIHDLGDFVGAETYCVTNGQSTGIVPQFEESQTISSGGTPVLNGLEKSEIQTDSVEGFGPEQLNERRRLFSMLLKTYLAISESQLMVKRTMHLLDTQGIYLDALEVLELIPENWPIEMLQHFLIGALRRSLHEYQESQVVLGMSRGENVMVGSELIEVYQDIGAIYVDSQSICPRCQQYLGDSMFVRDQDGRLFHLHCAKALSLVNNK</sequence>
<evidence type="ECO:0000256" key="3">
    <source>
        <dbReference type="ARBA" id="ARBA00022490"/>
    </source>
</evidence>
<protein>
    <submittedName>
        <fullName evidence="8">Transforming growth factor, beta receptor associated protein 1</fullName>
    </submittedName>
</protein>
<dbReference type="OrthoDB" id="10258882at2759"/>
<dbReference type="AlphaFoldDB" id="A0A8H7BRG0"/>
<evidence type="ECO:0000256" key="1">
    <source>
        <dbReference type="ARBA" id="ARBA00004496"/>
    </source>
</evidence>
<evidence type="ECO:0000259" key="7">
    <source>
        <dbReference type="Pfam" id="PF10367"/>
    </source>
</evidence>
<dbReference type="Proteomes" id="UP000605846">
    <property type="component" value="Unassembled WGS sequence"/>
</dbReference>
<evidence type="ECO:0000256" key="2">
    <source>
        <dbReference type="ARBA" id="ARBA00022448"/>
    </source>
</evidence>
<comment type="subcellular location">
    <subcellularLocation>
        <location evidence="1">Cytoplasm</location>
    </subcellularLocation>
</comment>
<proteinExistence type="predicted"/>
<gene>
    <name evidence="8" type="primary">TGFBRAP1</name>
    <name evidence="8" type="ORF">EC973_009167</name>
</gene>
<evidence type="ECO:0000256" key="4">
    <source>
        <dbReference type="ARBA" id="ARBA00022927"/>
    </source>
</evidence>
<dbReference type="InterPro" id="IPR019453">
    <property type="entry name" value="VPS39/TGFA1_Znf"/>
</dbReference>
<comment type="caution">
    <text evidence="8">The sequence shown here is derived from an EMBL/GenBank/DDBJ whole genome shotgun (WGS) entry which is preliminary data.</text>
</comment>
<keyword evidence="8" id="KW-0675">Receptor</keyword>
<feature type="domain" description="Vacuolar sorting protein 39/Transforming growth factor beta receptor-associated zinc finger" evidence="7">
    <location>
        <begin position="776"/>
        <end position="813"/>
    </location>
</feature>
<dbReference type="InterPro" id="IPR019452">
    <property type="entry name" value="VPS39/TGF_beta_rcpt-assoc_1"/>
</dbReference>
<name>A0A8H7BRG0_9FUNG</name>
<dbReference type="Pfam" id="PF10366">
    <property type="entry name" value="Vps39_1"/>
    <property type="match status" value="1"/>
</dbReference>
<feature type="domain" description="CNH" evidence="5">
    <location>
        <begin position="27"/>
        <end position="84"/>
    </location>
</feature>
<dbReference type="GO" id="GO:0006914">
    <property type="term" value="P:autophagy"/>
    <property type="evidence" value="ECO:0007669"/>
    <property type="project" value="TreeGrafter"/>
</dbReference>
<evidence type="ECO:0000313" key="8">
    <source>
        <dbReference type="EMBL" id="KAF7725930.1"/>
    </source>
</evidence>
<dbReference type="PANTHER" id="PTHR12894">
    <property type="entry name" value="CNH DOMAIN CONTAINING"/>
    <property type="match status" value="1"/>
</dbReference>
<dbReference type="Pfam" id="PF10367">
    <property type="entry name" value="zf-Vps39_C"/>
    <property type="match status" value="1"/>
</dbReference>
<keyword evidence="4" id="KW-0653">Protein transport</keyword>
<dbReference type="Pfam" id="PF00780">
    <property type="entry name" value="CNH"/>
    <property type="match status" value="1"/>
</dbReference>
<dbReference type="GO" id="GO:0005737">
    <property type="term" value="C:cytoplasm"/>
    <property type="evidence" value="ECO:0007669"/>
    <property type="project" value="UniProtKB-SubCell"/>
</dbReference>
<keyword evidence="2" id="KW-0813">Transport</keyword>
<dbReference type="GO" id="GO:0034058">
    <property type="term" value="P:endosomal vesicle fusion"/>
    <property type="evidence" value="ECO:0007669"/>
    <property type="project" value="TreeGrafter"/>
</dbReference>
<dbReference type="EMBL" id="JABAYA010000087">
    <property type="protein sequence ID" value="KAF7725930.1"/>
    <property type="molecule type" value="Genomic_DNA"/>
</dbReference>
<evidence type="ECO:0000259" key="5">
    <source>
        <dbReference type="Pfam" id="PF00780"/>
    </source>
</evidence>
<evidence type="ECO:0000259" key="6">
    <source>
        <dbReference type="Pfam" id="PF10366"/>
    </source>
</evidence>
<dbReference type="InterPro" id="IPR032914">
    <property type="entry name" value="Vam6/VPS39/TRAP1"/>
</dbReference>
<dbReference type="PANTHER" id="PTHR12894:SF27">
    <property type="entry name" value="TRANSFORMING GROWTH FACTOR-BETA RECEPTOR-ASSOCIATED PROTEIN 1"/>
    <property type="match status" value="1"/>
</dbReference>